<dbReference type="OrthoDB" id="616263at2759"/>
<dbReference type="Gene3D" id="1.10.10.1450">
    <property type="match status" value="1"/>
</dbReference>
<comment type="caution">
    <text evidence="1">The sequence shown here is derived from an EMBL/GenBank/DDBJ whole genome shotgun (WGS) entry which is preliminary data.</text>
</comment>
<name>A0A4Y2SB74_ARAVE</name>
<gene>
    <name evidence="1" type="ORF">AVEN_62569_1</name>
</gene>
<keyword evidence="2" id="KW-1185">Reference proteome</keyword>
<reference evidence="1 2" key="1">
    <citation type="journal article" date="2019" name="Sci. Rep.">
        <title>Orb-weaving spider Araneus ventricosus genome elucidates the spidroin gene catalogue.</title>
        <authorList>
            <person name="Kono N."/>
            <person name="Nakamura H."/>
            <person name="Ohtoshi R."/>
            <person name="Moran D.A.P."/>
            <person name="Shinohara A."/>
            <person name="Yoshida Y."/>
            <person name="Fujiwara M."/>
            <person name="Mori M."/>
            <person name="Tomita M."/>
            <person name="Arakawa K."/>
        </authorList>
    </citation>
    <scope>NUCLEOTIDE SEQUENCE [LARGE SCALE GENOMIC DNA]</scope>
</reference>
<protein>
    <recommendedName>
        <fullName evidence="3">Mos1 transposase HTH domain-containing protein</fullName>
    </recommendedName>
</protein>
<dbReference type="EMBL" id="BGPR01020782">
    <property type="protein sequence ID" value="GBN85462.1"/>
    <property type="molecule type" value="Genomic_DNA"/>
</dbReference>
<sequence>MPLSCPTHQFGLIWRTLNMAGRIDSSVQCEFRSDIRFLQAEGNSAAEINPRMSRFYGGNFMSDNVVREWCRKFKDLGTDVHDEGGQRLKTVACEDLVQRLDQMV</sequence>
<evidence type="ECO:0000313" key="1">
    <source>
        <dbReference type="EMBL" id="GBN85462.1"/>
    </source>
</evidence>
<dbReference type="Proteomes" id="UP000499080">
    <property type="component" value="Unassembled WGS sequence"/>
</dbReference>
<accession>A0A4Y2SB74</accession>
<organism evidence="1 2">
    <name type="scientific">Araneus ventricosus</name>
    <name type="common">Orbweaver spider</name>
    <name type="synonym">Epeira ventricosa</name>
    <dbReference type="NCBI Taxonomy" id="182803"/>
    <lineage>
        <taxon>Eukaryota</taxon>
        <taxon>Metazoa</taxon>
        <taxon>Ecdysozoa</taxon>
        <taxon>Arthropoda</taxon>
        <taxon>Chelicerata</taxon>
        <taxon>Arachnida</taxon>
        <taxon>Araneae</taxon>
        <taxon>Araneomorphae</taxon>
        <taxon>Entelegynae</taxon>
        <taxon>Araneoidea</taxon>
        <taxon>Araneidae</taxon>
        <taxon>Araneus</taxon>
    </lineage>
</organism>
<evidence type="ECO:0000313" key="2">
    <source>
        <dbReference type="Proteomes" id="UP000499080"/>
    </source>
</evidence>
<proteinExistence type="predicted"/>
<evidence type="ECO:0008006" key="3">
    <source>
        <dbReference type="Google" id="ProtNLM"/>
    </source>
</evidence>
<dbReference type="AlphaFoldDB" id="A0A4Y2SB74"/>